<proteinExistence type="inferred from homology"/>
<keyword evidence="3" id="KW-0813">Transport</keyword>
<evidence type="ECO:0000256" key="3">
    <source>
        <dbReference type="ARBA" id="ARBA00022448"/>
    </source>
</evidence>
<dbReference type="PANTHER" id="PTHR30532">
    <property type="entry name" value="IRON III DICITRATE-BINDING PERIPLASMIC PROTEIN"/>
    <property type="match status" value="1"/>
</dbReference>
<comment type="similarity">
    <text evidence="2">Belongs to the bacterial solute-binding protein 8 family.</text>
</comment>
<keyword evidence="4 5" id="KW-0732">Signal</keyword>
<evidence type="ECO:0000256" key="5">
    <source>
        <dbReference type="SAM" id="SignalP"/>
    </source>
</evidence>
<gene>
    <name evidence="7" type="ORF">O9H85_19540</name>
</gene>
<evidence type="ECO:0000256" key="1">
    <source>
        <dbReference type="ARBA" id="ARBA00004196"/>
    </source>
</evidence>
<dbReference type="EMBL" id="JAQAGZ010000012">
    <property type="protein sequence ID" value="MCZ8514576.1"/>
    <property type="molecule type" value="Genomic_DNA"/>
</dbReference>
<evidence type="ECO:0000313" key="7">
    <source>
        <dbReference type="EMBL" id="MCZ8514576.1"/>
    </source>
</evidence>
<protein>
    <submittedName>
        <fullName evidence="7">ABC transporter substrate-binding protein</fullName>
    </submittedName>
</protein>
<evidence type="ECO:0000313" key="8">
    <source>
        <dbReference type="Proteomes" id="UP001527882"/>
    </source>
</evidence>
<evidence type="ECO:0000256" key="2">
    <source>
        <dbReference type="ARBA" id="ARBA00008814"/>
    </source>
</evidence>
<feature type="chain" id="PRO_5045132237" evidence="5">
    <location>
        <begin position="26"/>
        <end position="316"/>
    </location>
</feature>
<dbReference type="PROSITE" id="PS50983">
    <property type="entry name" value="FE_B12_PBP"/>
    <property type="match status" value="1"/>
</dbReference>
<accession>A0ABT4QCJ8</accession>
<dbReference type="Pfam" id="PF01497">
    <property type="entry name" value="Peripla_BP_2"/>
    <property type="match status" value="1"/>
</dbReference>
<dbReference type="PANTHER" id="PTHR30532:SF21">
    <property type="entry name" value="SIDEROPHORE-BINDING LIPOPROTEIN YFIY-RELATED"/>
    <property type="match status" value="1"/>
</dbReference>
<name>A0ABT4QCJ8_9BACL</name>
<reference evidence="7 8" key="1">
    <citation type="submission" date="2022-12" db="EMBL/GenBank/DDBJ databases">
        <title>Draft genome sequence of Paenibacillus sp. dW9.</title>
        <authorList>
            <person name="Choi E.-W."/>
            <person name="Kim D.-U."/>
        </authorList>
    </citation>
    <scope>NUCLEOTIDE SEQUENCE [LARGE SCALE GENOMIC DNA]</scope>
    <source>
        <strain evidence="8">dW9</strain>
    </source>
</reference>
<feature type="domain" description="Fe/B12 periplasmic-binding" evidence="6">
    <location>
        <begin position="56"/>
        <end position="316"/>
    </location>
</feature>
<organism evidence="7 8">
    <name type="scientific">Paenibacillus gyeongsangnamensis</name>
    <dbReference type="NCBI Taxonomy" id="3388067"/>
    <lineage>
        <taxon>Bacteria</taxon>
        <taxon>Bacillati</taxon>
        <taxon>Bacillota</taxon>
        <taxon>Bacilli</taxon>
        <taxon>Bacillales</taxon>
        <taxon>Paenibacillaceae</taxon>
        <taxon>Paenibacillus</taxon>
    </lineage>
</organism>
<feature type="signal peptide" evidence="5">
    <location>
        <begin position="1"/>
        <end position="25"/>
    </location>
</feature>
<dbReference type="Proteomes" id="UP001527882">
    <property type="component" value="Unassembled WGS sequence"/>
</dbReference>
<dbReference type="RefSeq" id="WP_269883132.1">
    <property type="nucleotide sequence ID" value="NZ_JAQAGZ010000012.1"/>
</dbReference>
<dbReference type="InterPro" id="IPR002491">
    <property type="entry name" value="ABC_transptr_periplasmic_BD"/>
</dbReference>
<dbReference type="Gene3D" id="3.40.50.1980">
    <property type="entry name" value="Nitrogenase molybdenum iron protein domain"/>
    <property type="match status" value="2"/>
</dbReference>
<comment type="subcellular location">
    <subcellularLocation>
        <location evidence="1">Cell envelope</location>
    </subcellularLocation>
</comment>
<dbReference type="CDD" id="cd01146">
    <property type="entry name" value="FhuD"/>
    <property type="match status" value="1"/>
</dbReference>
<keyword evidence="8" id="KW-1185">Reference proteome</keyword>
<dbReference type="SUPFAM" id="SSF53807">
    <property type="entry name" value="Helical backbone' metal receptor"/>
    <property type="match status" value="1"/>
</dbReference>
<dbReference type="InterPro" id="IPR051313">
    <property type="entry name" value="Bact_iron-sidero_bind"/>
</dbReference>
<evidence type="ECO:0000259" key="6">
    <source>
        <dbReference type="PROSITE" id="PS50983"/>
    </source>
</evidence>
<evidence type="ECO:0000256" key="4">
    <source>
        <dbReference type="ARBA" id="ARBA00022729"/>
    </source>
</evidence>
<sequence length="316" mass="34703">MAAAVAGLLSLTALLAGCGSPSPSAAPTASKDTAGAQAYTIKHAMGETKIAGTPKRVVILTNEGTEALFALGVKPVGAVKSWSGNPWYEHLTKRMEGVEMVGDENQPNLEAIAKLKPDLILGNKLRQEKVYPQLSAIAPTVFTERLQSDWQKNFKVYAEALGLKAEGDKLLAQYDQRIADMKAKAGDSLKTKVSLVRFIPGKTRLYMKDTFAGFALDRIGFARPDAQNRNEFMQEITKERIPDMDGDVIFYFTWDNDKKEASAAEKEWTTDPLWTNLNAVKKGKAFRVSDDIWNSSGGIIAANLMLDDVQKYLLKP</sequence>
<comment type="caution">
    <text evidence="7">The sequence shown here is derived from an EMBL/GenBank/DDBJ whole genome shotgun (WGS) entry which is preliminary data.</text>
</comment>